<feature type="transmembrane region" description="Helical" evidence="7">
    <location>
        <begin position="48"/>
        <end position="67"/>
    </location>
</feature>
<evidence type="ECO:0000256" key="5">
    <source>
        <dbReference type="ARBA" id="ARBA00022989"/>
    </source>
</evidence>
<keyword evidence="3 9" id="KW-0808">Transferase</keyword>
<feature type="transmembrane region" description="Helical" evidence="7">
    <location>
        <begin position="107"/>
        <end position="136"/>
    </location>
</feature>
<evidence type="ECO:0000256" key="2">
    <source>
        <dbReference type="ARBA" id="ARBA00006464"/>
    </source>
</evidence>
<proteinExistence type="inferred from homology"/>
<keyword evidence="6 7" id="KW-0472">Membrane</keyword>
<dbReference type="NCBIfam" id="TIGR03025">
    <property type="entry name" value="EPS_sugtrans"/>
    <property type="match status" value="1"/>
</dbReference>
<organism evidence="9 10">
    <name type="scientific">Brotonthovivens ammoniilytica</name>
    <dbReference type="NCBI Taxonomy" id="2981725"/>
    <lineage>
        <taxon>Bacteria</taxon>
        <taxon>Bacillati</taxon>
        <taxon>Bacillota</taxon>
        <taxon>Clostridia</taxon>
        <taxon>Lachnospirales</taxon>
        <taxon>Lachnospiraceae</taxon>
        <taxon>Brotonthovivens</taxon>
    </lineage>
</organism>
<accession>A0ABT2TGH4</accession>
<evidence type="ECO:0000256" key="1">
    <source>
        <dbReference type="ARBA" id="ARBA00004141"/>
    </source>
</evidence>
<evidence type="ECO:0000256" key="4">
    <source>
        <dbReference type="ARBA" id="ARBA00022692"/>
    </source>
</evidence>
<evidence type="ECO:0000259" key="8">
    <source>
        <dbReference type="Pfam" id="PF02397"/>
    </source>
</evidence>
<dbReference type="GO" id="GO:0016740">
    <property type="term" value="F:transferase activity"/>
    <property type="evidence" value="ECO:0007669"/>
    <property type="project" value="UniProtKB-KW"/>
</dbReference>
<evidence type="ECO:0000313" key="10">
    <source>
        <dbReference type="Proteomes" id="UP001652442"/>
    </source>
</evidence>
<protein>
    <submittedName>
        <fullName evidence="9">Sugar transferase</fullName>
    </submittedName>
</protein>
<name>A0ABT2TGH4_9FIRM</name>
<comment type="similarity">
    <text evidence="2">Belongs to the bacterial sugar transferase family.</text>
</comment>
<dbReference type="PANTHER" id="PTHR30576">
    <property type="entry name" value="COLANIC BIOSYNTHESIS UDP-GLUCOSE LIPID CARRIER TRANSFERASE"/>
    <property type="match status" value="1"/>
</dbReference>
<reference evidence="9 10" key="1">
    <citation type="journal article" date="2021" name="ISME Commun">
        <title>Automated analysis of genomic sequences facilitates high-throughput and comprehensive description of bacteria.</title>
        <authorList>
            <person name="Hitch T.C.A."/>
        </authorList>
    </citation>
    <scope>NUCLEOTIDE SEQUENCE [LARGE SCALE GENOMIC DNA]</scope>
    <source>
        <strain evidence="9 10">Sanger_109</strain>
    </source>
</reference>
<keyword evidence="5 7" id="KW-1133">Transmembrane helix</keyword>
<evidence type="ECO:0000256" key="7">
    <source>
        <dbReference type="SAM" id="Phobius"/>
    </source>
</evidence>
<dbReference type="EMBL" id="JAOQJQ010000001">
    <property type="protein sequence ID" value="MCU6760816.1"/>
    <property type="molecule type" value="Genomic_DNA"/>
</dbReference>
<dbReference type="Pfam" id="PF02397">
    <property type="entry name" value="Bac_transf"/>
    <property type="match status" value="1"/>
</dbReference>
<comment type="subcellular location">
    <subcellularLocation>
        <location evidence="1">Membrane</location>
        <topology evidence="1">Multi-pass membrane protein</topology>
    </subcellularLocation>
</comment>
<feature type="transmembrane region" description="Helical" evidence="7">
    <location>
        <begin position="79"/>
        <end position="101"/>
    </location>
</feature>
<feature type="transmembrane region" description="Helical" evidence="7">
    <location>
        <begin position="263"/>
        <end position="282"/>
    </location>
</feature>
<evidence type="ECO:0000256" key="3">
    <source>
        <dbReference type="ARBA" id="ARBA00022679"/>
    </source>
</evidence>
<keyword evidence="10" id="KW-1185">Reference proteome</keyword>
<feature type="transmembrane region" description="Helical" evidence="7">
    <location>
        <begin position="14"/>
        <end position="36"/>
    </location>
</feature>
<dbReference type="Proteomes" id="UP001652442">
    <property type="component" value="Unassembled WGS sequence"/>
</dbReference>
<dbReference type="PANTHER" id="PTHR30576:SF0">
    <property type="entry name" value="UNDECAPRENYL-PHOSPHATE N-ACETYLGALACTOSAMINYL 1-PHOSPHATE TRANSFERASE-RELATED"/>
    <property type="match status" value="1"/>
</dbReference>
<keyword evidence="4 7" id="KW-0812">Transmembrane</keyword>
<dbReference type="InterPro" id="IPR003362">
    <property type="entry name" value="Bact_transf"/>
</dbReference>
<evidence type="ECO:0000313" key="9">
    <source>
        <dbReference type="EMBL" id="MCU6760816.1"/>
    </source>
</evidence>
<feature type="domain" description="Bacterial sugar transferase" evidence="8">
    <location>
        <begin position="258"/>
        <end position="437"/>
    </location>
</feature>
<evidence type="ECO:0000256" key="6">
    <source>
        <dbReference type="ARBA" id="ARBA00023136"/>
    </source>
</evidence>
<comment type="caution">
    <text evidence="9">The sequence shown here is derived from an EMBL/GenBank/DDBJ whole genome shotgun (WGS) entry which is preliminary data.</text>
</comment>
<dbReference type="RefSeq" id="WP_158423697.1">
    <property type="nucleotide sequence ID" value="NZ_JAOQJQ010000001.1"/>
</dbReference>
<sequence>METKLLLFKITKNIFRYAILLLCYFLSFGLLSKIPFSDGALWVASQKNYIAISILYLAILFIFWVLFEAYNVEQRRLMDLIYGQFFGSVCTNVFFCVLLGAVTDMEIISIILTFVKLLIIEAGIGIVWVICFFSFYMRCQSCKNALFVYGNREDCEETIQVNNSINSYFKVTEFVHFDIGIEKIAVKILQYKAVYIGDIPYEERNQLMKICLKSRIACYCVPKISDIYIQNTDVLQLHDKVLLKFRENGMTAEKQVVKRSMDIIVALLMLIIASPFMLIIMICIKAEDGGPVLYKQDRVTINGKPFKMLKFRSMHVDAEKDGARLAAKNDSRVTRIGKLIRNIHFDELPQLINILKGDMSVVGPRPERKEFIQEYSKVIPEFTERLKVRGGLTGYAQVYGKYNTGPEEKAKYDLMYIYNYSLRLDIKLIFLTIRILFQKENTEGIDEEQRSAVRKQN</sequence>
<dbReference type="InterPro" id="IPR017475">
    <property type="entry name" value="EPS_sugar_tfrase"/>
</dbReference>
<gene>
    <name evidence="9" type="ORF">OCV88_00520</name>
</gene>